<evidence type="ECO:0000256" key="6">
    <source>
        <dbReference type="ARBA" id="ARBA00022617"/>
    </source>
</evidence>
<reference evidence="15" key="1">
    <citation type="submission" date="2022-07" db="EMBL/GenBank/DDBJ databases">
        <authorList>
            <person name="Trinca V."/>
            <person name="Uliana J.V.C."/>
            <person name="Torres T.T."/>
            <person name="Ward R.J."/>
            <person name="Monesi N."/>
        </authorList>
    </citation>
    <scope>NUCLEOTIDE SEQUENCE</scope>
    <source>
        <strain evidence="15">HSMRA1968</strain>
        <tissue evidence="15">Whole embryos</tissue>
    </source>
</reference>
<evidence type="ECO:0000256" key="13">
    <source>
        <dbReference type="ARBA" id="ARBA00023136"/>
    </source>
</evidence>
<evidence type="ECO:0000256" key="14">
    <source>
        <dbReference type="PIRSR" id="PIRSR602401-1"/>
    </source>
</evidence>
<dbReference type="SUPFAM" id="SSF48264">
    <property type="entry name" value="Cytochrome P450"/>
    <property type="match status" value="1"/>
</dbReference>
<comment type="function">
    <text evidence="2">May be involved in the metabolism of insect hormones and in the breakdown of synthetic insecticides.</text>
</comment>
<dbReference type="GO" id="GO:0020037">
    <property type="term" value="F:heme binding"/>
    <property type="evidence" value="ECO:0007669"/>
    <property type="project" value="InterPro"/>
</dbReference>
<gene>
    <name evidence="15" type="primary">CYP4C1_1</name>
    <name evidence="15" type="ORF">Bhyg_09935</name>
</gene>
<dbReference type="InterPro" id="IPR002401">
    <property type="entry name" value="Cyt_P450_E_grp-I"/>
</dbReference>
<dbReference type="Pfam" id="PF00067">
    <property type="entry name" value="p450"/>
    <property type="match status" value="1"/>
</dbReference>
<keyword evidence="10" id="KW-0560">Oxidoreductase</keyword>
<dbReference type="PRINTS" id="PR00385">
    <property type="entry name" value="P450"/>
</dbReference>
<keyword evidence="9" id="KW-0492">Microsome</keyword>
<sequence length="502" mass="57899">MYLILKGALFCTFILTLSYLWKRRKFYCLSWNMKGPIAFPFVGNAWMFFNSSKETINIISMLGNKYGSLSRFWLGTKFLVYINSPEHMEILLNSDTQDKGNVYDNISDLLGGHGLLSLNGNAWKTHRKLLNHTVQHYSILNSYTAIFDEKVKTLIDILKERDGQTFNIYSYVEAAAAEMVCNTTFGVNMKLQHNENKKFLDAVNNATFVVGLKTLKPWFQNKLIMRLSKYHKMYCKSTTIIKDFVTKIYQQKLLEFDNKYSNSGLSIRSDEFGIKESRNFVDECIRLSVTQKGFNNEDCIIESITMLLAGFETTAGTVSNAILLLAMHPEYQEKVYDEIKNCLPTNENTVTADLINQLNYTDRLIKETLRLFPIIPLITRIATTDVKIGEYKIPTGTEFILSIFDLHRKKSIWGPNANQFDPNHFLIENVTERHSHSFIPFAYGARNCVGLRYANIVVRLIVASLVRNFIFTTEEKFDELRLKWAITLKLDNGHIVKLSKRN</sequence>
<keyword evidence="7 14" id="KW-0479">Metal-binding</keyword>
<proteinExistence type="inferred from homology"/>
<evidence type="ECO:0000256" key="1">
    <source>
        <dbReference type="ARBA" id="ARBA00001971"/>
    </source>
</evidence>
<dbReference type="AlphaFoldDB" id="A0A9Q0MSL1"/>
<evidence type="ECO:0000256" key="2">
    <source>
        <dbReference type="ARBA" id="ARBA00003690"/>
    </source>
</evidence>
<evidence type="ECO:0000256" key="8">
    <source>
        <dbReference type="ARBA" id="ARBA00022824"/>
    </source>
</evidence>
<organism evidence="15 16">
    <name type="scientific">Pseudolycoriella hygida</name>
    <dbReference type="NCBI Taxonomy" id="35572"/>
    <lineage>
        <taxon>Eukaryota</taxon>
        <taxon>Metazoa</taxon>
        <taxon>Ecdysozoa</taxon>
        <taxon>Arthropoda</taxon>
        <taxon>Hexapoda</taxon>
        <taxon>Insecta</taxon>
        <taxon>Pterygota</taxon>
        <taxon>Neoptera</taxon>
        <taxon>Endopterygota</taxon>
        <taxon>Diptera</taxon>
        <taxon>Nematocera</taxon>
        <taxon>Sciaroidea</taxon>
        <taxon>Sciaridae</taxon>
        <taxon>Pseudolycoriella</taxon>
    </lineage>
</organism>
<comment type="caution">
    <text evidence="15">The sequence shown here is derived from an EMBL/GenBank/DDBJ whole genome shotgun (WGS) entry which is preliminary data.</text>
</comment>
<evidence type="ECO:0000313" key="15">
    <source>
        <dbReference type="EMBL" id="KAJ6637206.1"/>
    </source>
</evidence>
<evidence type="ECO:0000256" key="7">
    <source>
        <dbReference type="ARBA" id="ARBA00022723"/>
    </source>
</evidence>
<dbReference type="OrthoDB" id="1470350at2759"/>
<dbReference type="Proteomes" id="UP001151699">
    <property type="component" value="Chromosome X"/>
</dbReference>
<dbReference type="PANTHER" id="PTHR24291">
    <property type="entry name" value="CYTOCHROME P450 FAMILY 4"/>
    <property type="match status" value="1"/>
</dbReference>
<evidence type="ECO:0000256" key="9">
    <source>
        <dbReference type="ARBA" id="ARBA00022848"/>
    </source>
</evidence>
<keyword evidence="12" id="KW-0503">Monooxygenase</keyword>
<dbReference type="Gene3D" id="1.10.630.10">
    <property type="entry name" value="Cytochrome P450"/>
    <property type="match status" value="1"/>
</dbReference>
<evidence type="ECO:0000256" key="11">
    <source>
        <dbReference type="ARBA" id="ARBA00023004"/>
    </source>
</evidence>
<evidence type="ECO:0000256" key="3">
    <source>
        <dbReference type="ARBA" id="ARBA00004174"/>
    </source>
</evidence>
<dbReference type="PRINTS" id="PR00463">
    <property type="entry name" value="EP450I"/>
</dbReference>
<dbReference type="InterPro" id="IPR036396">
    <property type="entry name" value="Cyt_P450_sf"/>
</dbReference>
<keyword evidence="13" id="KW-0472">Membrane</keyword>
<keyword evidence="11 14" id="KW-0408">Iron</keyword>
<keyword evidence="6 14" id="KW-0349">Heme</keyword>
<dbReference type="GO" id="GO:0016705">
    <property type="term" value="F:oxidoreductase activity, acting on paired donors, with incorporation or reduction of molecular oxygen"/>
    <property type="evidence" value="ECO:0007669"/>
    <property type="project" value="InterPro"/>
</dbReference>
<feature type="binding site" description="axial binding residue" evidence="14">
    <location>
        <position position="448"/>
    </location>
    <ligand>
        <name>heme</name>
        <dbReference type="ChEBI" id="CHEBI:30413"/>
    </ligand>
    <ligandPart>
        <name>Fe</name>
        <dbReference type="ChEBI" id="CHEBI:18248"/>
    </ligandPart>
</feature>
<dbReference type="GO" id="GO:0005506">
    <property type="term" value="F:iron ion binding"/>
    <property type="evidence" value="ECO:0007669"/>
    <property type="project" value="InterPro"/>
</dbReference>
<evidence type="ECO:0000256" key="12">
    <source>
        <dbReference type="ARBA" id="ARBA00023033"/>
    </source>
</evidence>
<comment type="cofactor">
    <cofactor evidence="1 14">
        <name>heme</name>
        <dbReference type="ChEBI" id="CHEBI:30413"/>
    </cofactor>
</comment>
<dbReference type="GO" id="GO:0004497">
    <property type="term" value="F:monooxygenase activity"/>
    <property type="evidence" value="ECO:0007669"/>
    <property type="project" value="UniProtKB-KW"/>
</dbReference>
<comment type="subcellular location">
    <subcellularLocation>
        <location evidence="4">Endoplasmic reticulum membrane</location>
        <topology evidence="4">Peripheral membrane protein</topology>
    </subcellularLocation>
    <subcellularLocation>
        <location evidence="3">Microsome membrane</location>
        <topology evidence="3">Peripheral membrane protein</topology>
    </subcellularLocation>
</comment>
<comment type="similarity">
    <text evidence="5">Belongs to the cytochrome P450 family.</text>
</comment>
<evidence type="ECO:0000256" key="4">
    <source>
        <dbReference type="ARBA" id="ARBA00004406"/>
    </source>
</evidence>
<name>A0A9Q0MSL1_9DIPT</name>
<dbReference type="PANTHER" id="PTHR24291:SF189">
    <property type="entry name" value="CYTOCHROME P450 4C3-RELATED"/>
    <property type="match status" value="1"/>
</dbReference>
<keyword evidence="8" id="KW-0256">Endoplasmic reticulum</keyword>
<evidence type="ECO:0000256" key="5">
    <source>
        <dbReference type="ARBA" id="ARBA00010617"/>
    </source>
</evidence>
<dbReference type="InterPro" id="IPR050196">
    <property type="entry name" value="Cytochrome_P450_Monoox"/>
</dbReference>
<protein>
    <submittedName>
        <fullName evidence="15">Cytochrome P450 4C1</fullName>
    </submittedName>
</protein>
<dbReference type="InterPro" id="IPR001128">
    <property type="entry name" value="Cyt_P450"/>
</dbReference>
<evidence type="ECO:0000256" key="10">
    <source>
        <dbReference type="ARBA" id="ARBA00023002"/>
    </source>
</evidence>
<dbReference type="GO" id="GO:0005789">
    <property type="term" value="C:endoplasmic reticulum membrane"/>
    <property type="evidence" value="ECO:0007669"/>
    <property type="project" value="UniProtKB-SubCell"/>
</dbReference>
<evidence type="ECO:0000313" key="16">
    <source>
        <dbReference type="Proteomes" id="UP001151699"/>
    </source>
</evidence>
<accession>A0A9Q0MSL1</accession>
<keyword evidence="16" id="KW-1185">Reference proteome</keyword>
<dbReference type="EMBL" id="WJQU01000003">
    <property type="protein sequence ID" value="KAJ6637206.1"/>
    <property type="molecule type" value="Genomic_DNA"/>
</dbReference>